<dbReference type="PROSITE" id="PS50026">
    <property type="entry name" value="EGF_3"/>
    <property type="match status" value="1"/>
</dbReference>
<feature type="disulfide bond" evidence="1">
    <location>
        <begin position="159"/>
        <end position="168"/>
    </location>
</feature>
<proteinExistence type="predicted"/>
<feature type="domain" description="EGF-like" evidence="2">
    <location>
        <begin position="136"/>
        <end position="169"/>
    </location>
</feature>
<keyword evidence="4" id="KW-1185">Reference proteome</keyword>
<gene>
    <name evidence="3" type="ORF">PMAYCL1PPCAC_16919</name>
</gene>
<accession>A0AAN5HZS0</accession>
<dbReference type="InterPro" id="IPR053295">
    <property type="entry name" value="Innate_immunity_reg"/>
</dbReference>
<comment type="caution">
    <text evidence="1">Lacks conserved residue(s) required for the propagation of feature annotation.</text>
</comment>
<dbReference type="PANTHER" id="PTHR47324">
    <property type="entry name" value="PROTEIN IRG-7-RELATED"/>
    <property type="match status" value="1"/>
</dbReference>
<dbReference type="Gene3D" id="2.10.25.10">
    <property type="entry name" value="Laminin"/>
    <property type="match status" value="1"/>
</dbReference>
<evidence type="ECO:0000313" key="3">
    <source>
        <dbReference type="EMBL" id="GMR46724.1"/>
    </source>
</evidence>
<dbReference type="PROSITE" id="PS00022">
    <property type="entry name" value="EGF_1"/>
    <property type="match status" value="1"/>
</dbReference>
<sequence>LNVEFGFVDSLRKDAPQPIANVDSTENRLVSTINLGRARAENAVMQDVQLRTDGAKSTLLEAATVSHRIGCSFEFYSQPLSCDLTNGQDFSVVMIGEDDTGNTFQRYTTSLCDKWYICQNGGVYSNGQCLCADYYFGDECERIMCQNGGELASDGTCSCPQTFGGAACQFVQCPAHTALAYSNRQKALVLLIEKSVTMVDAIKGLSSYIQPILREMDTRHPGWIVQIIVQSFTLDGEIDEVAIFHDSFQLSVYLENLATDSKGRPGACQMPIWKALHTLVASDFAEDYLAGSEVLIVSAAAPDDADIDSIHKTMEMFDIQSPIVDYIHVDTPDCPVDEWQKDLKDFANFLSTTGGLVFRVSSKQIGTSLEDLLPNRYAPQRISYSDPLNCKDNDIYVQVDSGMSSVYILVGGPWSMNSLKIVQPNGEETFATSLWNSQEQCFWTFTPQSPGIYTITINSSNEACFPVVYGSGRLVDSGSPLPQAAQVFSGFIQHYNYLDTPKPFAELGVVNFPVFHVYEEPGAMKPTRTLLYSTRISRQTIDGKLEESYTSDVDPRDACSYSYVGKGFTCLEENDVITLSVSGVDAYNQPFTRQSTTYCKKPGSV</sequence>
<evidence type="ECO:0000256" key="1">
    <source>
        <dbReference type="PROSITE-ProRule" id="PRU00076"/>
    </source>
</evidence>
<name>A0AAN5HZS0_9BILA</name>
<dbReference type="InterPro" id="IPR000742">
    <property type="entry name" value="EGF"/>
</dbReference>
<feature type="non-terminal residue" evidence="3">
    <location>
        <position position="1"/>
    </location>
</feature>
<keyword evidence="1" id="KW-1015">Disulfide bond</keyword>
<reference evidence="4" key="1">
    <citation type="submission" date="2022-10" db="EMBL/GenBank/DDBJ databases">
        <title>Genome assembly of Pristionchus species.</title>
        <authorList>
            <person name="Yoshida K."/>
            <person name="Sommer R.J."/>
        </authorList>
    </citation>
    <scope>NUCLEOTIDE SEQUENCE [LARGE SCALE GENOMIC DNA]</scope>
    <source>
        <strain evidence="4">RS5460</strain>
    </source>
</reference>
<dbReference type="Proteomes" id="UP001328107">
    <property type="component" value="Unassembled WGS sequence"/>
</dbReference>
<comment type="caution">
    <text evidence="3">The sequence shown here is derived from an EMBL/GenBank/DDBJ whole genome shotgun (WGS) entry which is preliminary data.</text>
</comment>
<dbReference type="AlphaFoldDB" id="A0AAN5HZS0"/>
<keyword evidence="1" id="KW-0245">EGF-like domain</keyword>
<dbReference type="PANTHER" id="PTHR47324:SF1">
    <property type="entry name" value="EGF-LIKE DOMAIN-CONTAINING PROTEIN-RELATED"/>
    <property type="match status" value="1"/>
</dbReference>
<protein>
    <recommendedName>
        <fullName evidence="2">EGF-like domain-containing protein</fullName>
    </recommendedName>
</protein>
<dbReference type="InterPro" id="IPR057085">
    <property type="entry name" value="Ig_Irg-7"/>
</dbReference>
<organism evidence="3 4">
    <name type="scientific">Pristionchus mayeri</name>
    <dbReference type="NCBI Taxonomy" id="1317129"/>
    <lineage>
        <taxon>Eukaryota</taxon>
        <taxon>Metazoa</taxon>
        <taxon>Ecdysozoa</taxon>
        <taxon>Nematoda</taxon>
        <taxon>Chromadorea</taxon>
        <taxon>Rhabditida</taxon>
        <taxon>Rhabditina</taxon>
        <taxon>Diplogasteromorpha</taxon>
        <taxon>Diplogasteroidea</taxon>
        <taxon>Neodiplogasteridae</taxon>
        <taxon>Pristionchus</taxon>
    </lineage>
</organism>
<dbReference type="Pfam" id="PF24415">
    <property type="entry name" value="Ig_Irg-7"/>
    <property type="match status" value="2"/>
</dbReference>
<dbReference type="EMBL" id="BTRK01000004">
    <property type="protein sequence ID" value="GMR46724.1"/>
    <property type="molecule type" value="Genomic_DNA"/>
</dbReference>
<evidence type="ECO:0000313" key="4">
    <source>
        <dbReference type="Proteomes" id="UP001328107"/>
    </source>
</evidence>
<evidence type="ECO:0000259" key="2">
    <source>
        <dbReference type="PROSITE" id="PS50026"/>
    </source>
</evidence>